<name>A0ABS7EHH8_9GAMM</name>
<evidence type="ECO:0000313" key="3">
    <source>
        <dbReference type="Proteomes" id="UP001166251"/>
    </source>
</evidence>
<sequence length="348" mass="37017">MTRNKFSLVATGFLAASLFLGSVAPAAAYDEPSASELVSSLSQTNDCCASIAEFSFQPMAIDGIVDLMIDANSPAYSFPSGKSYFAAIKLPDNVPTFSVYIKSRAKKSVFAPAALLLDANRQPVRVIPAAAARYTPAEMLDYDSLDLSFTIERSYLDNPKTEYYMVILTTPADMAGQTQMIHPAKLAAERSNTVPPDIADPIARHSPGGLINVELRSGTVESNADFLSRIGNTVNSWFGVEEAPFQQATQGVQVTGSEATAGGMSVVPVQPASGGDLQRSPTPGMQTPVARPAAVDMLPETEAFYNQLITTKVDDGDIDAAMRLVEEAERAGSKTARSAFVDAVKSLK</sequence>
<organism evidence="2 3">
    <name type="scientific">Neiella holothuriorum</name>
    <dbReference type="NCBI Taxonomy" id="2870530"/>
    <lineage>
        <taxon>Bacteria</taxon>
        <taxon>Pseudomonadati</taxon>
        <taxon>Pseudomonadota</taxon>
        <taxon>Gammaproteobacteria</taxon>
        <taxon>Alteromonadales</taxon>
        <taxon>Echinimonadaceae</taxon>
        <taxon>Neiella</taxon>
    </lineage>
</organism>
<keyword evidence="3" id="KW-1185">Reference proteome</keyword>
<feature type="chain" id="PRO_5045914740" description="Maltose operon protein" evidence="1">
    <location>
        <begin position="29"/>
        <end position="348"/>
    </location>
</feature>
<evidence type="ECO:0000256" key="1">
    <source>
        <dbReference type="SAM" id="SignalP"/>
    </source>
</evidence>
<comment type="caution">
    <text evidence="2">The sequence shown here is derived from an EMBL/GenBank/DDBJ whole genome shotgun (WGS) entry which is preliminary data.</text>
</comment>
<dbReference type="Pfam" id="PF07148">
    <property type="entry name" value="MalM"/>
    <property type="match status" value="1"/>
</dbReference>
<keyword evidence="1" id="KW-0732">Signal</keyword>
<dbReference type="Proteomes" id="UP001166251">
    <property type="component" value="Unassembled WGS sequence"/>
</dbReference>
<reference evidence="2" key="1">
    <citation type="submission" date="2021-07" db="EMBL/GenBank/DDBJ databases">
        <title>Neiella marina sp. nov., isolated from the intestinal content of sea cucumber Apostichopus japonicus.</title>
        <authorList>
            <person name="Bai X."/>
        </authorList>
    </citation>
    <scope>NUCLEOTIDE SEQUENCE</scope>
    <source>
        <strain evidence="2">126</strain>
    </source>
</reference>
<dbReference type="EMBL" id="JAHZSS010000014">
    <property type="protein sequence ID" value="MBW8191745.1"/>
    <property type="molecule type" value="Genomic_DNA"/>
</dbReference>
<dbReference type="InterPro" id="IPR010794">
    <property type="entry name" value="MalM"/>
</dbReference>
<protein>
    <recommendedName>
        <fullName evidence="4">Maltose operon protein</fullName>
    </recommendedName>
</protein>
<proteinExistence type="predicted"/>
<evidence type="ECO:0008006" key="4">
    <source>
        <dbReference type="Google" id="ProtNLM"/>
    </source>
</evidence>
<dbReference type="RefSeq" id="WP_220104422.1">
    <property type="nucleotide sequence ID" value="NZ_JAHZSS010000014.1"/>
</dbReference>
<accession>A0ABS7EHH8</accession>
<feature type="signal peptide" evidence="1">
    <location>
        <begin position="1"/>
        <end position="28"/>
    </location>
</feature>
<evidence type="ECO:0000313" key="2">
    <source>
        <dbReference type="EMBL" id="MBW8191745.1"/>
    </source>
</evidence>
<gene>
    <name evidence="2" type="ORF">K0504_11930</name>
</gene>